<dbReference type="EMBL" id="BRYB01002241">
    <property type="protein sequence ID" value="GMI41790.1"/>
    <property type="molecule type" value="Genomic_DNA"/>
</dbReference>
<feature type="non-terminal residue" evidence="3">
    <location>
        <position position="1"/>
    </location>
</feature>
<dbReference type="PANTHER" id="PTHR12409">
    <property type="entry name" value="PREFOLDIN SUBUNIT 3"/>
    <property type="match status" value="1"/>
</dbReference>
<keyword evidence="2" id="KW-0143">Chaperone</keyword>
<evidence type="ECO:0000313" key="4">
    <source>
        <dbReference type="Proteomes" id="UP001165060"/>
    </source>
</evidence>
<sequence>YDEAISLLSARAKDAKAEFASVTEDLAFTRNQTITAEVNMSRVYNFDVKRKRDKKAIETAMAAK</sequence>
<organism evidence="3 4">
    <name type="scientific">Tetraparma gracilis</name>
    <dbReference type="NCBI Taxonomy" id="2962635"/>
    <lineage>
        <taxon>Eukaryota</taxon>
        <taxon>Sar</taxon>
        <taxon>Stramenopiles</taxon>
        <taxon>Ochrophyta</taxon>
        <taxon>Bolidophyceae</taxon>
        <taxon>Parmales</taxon>
        <taxon>Triparmaceae</taxon>
        <taxon>Tetraparma</taxon>
    </lineage>
</organism>
<protein>
    <submittedName>
        <fullName evidence="3">Uncharacterized protein</fullName>
    </submittedName>
</protein>
<dbReference type="InterPro" id="IPR016655">
    <property type="entry name" value="PFD3"/>
</dbReference>
<comment type="caution">
    <text evidence="3">The sequence shown here is derived from an EMBL/GenBank/DDBJ whole genome shotgun (WGS) entry which is preliminary data.</text>
</comment>
<proteinExistence type="inferred from homology"/>
<reference evidence="3 4" key="1">
    <citation type="journal article" date="2023" name="Commun. Biol.">
        <title>Genome analysis of Parmales, the sister group of diatoms, reveals the evolutionary specialization of diatoms from phago-mixotrophs to photoautotrophs.</title>
        <authorList>
            <person name="Ban H."/>
            <person name="Sato S."/>
            <person name="Yoshikawa S."/>
            <person name="Yamada K."/>
            <person name="Nakamura Y."/>
            <person name="Ichinomiya M."/>
            <person name="Sato N."/>
            <person name="Blanc-Mathieu R."/>
            <person name="Endo H."/>
            <person name="Kuwata A."/>
            <person name="Ogata H."/>
        </authorList>
    </citation>
    <scope>NUCLEOTIDE SEQUENCE [LARGE SCALE GENOMIC DNA]</scope>
</reference>
<evidence type="ECO:0000256" key="2">
    <source>
        <dbReference type="ARBA" id="ARBA00023186"/>
    </source>
</evidence>
<comment type="similarity">
    <text evidence="1">Belongs to the prefoldin subunit alpha family.</text>
</comment>
<accession>A0ABQ6N7E4</accession>
<keyword evidence="4" id="KW-1185">Reference proteome</keyword>
<name>A0ABQ6N7E4_9STRA</name>
<evidence type="ECO:0000313" key="3">
    <source>
        <dbReference type="EMBL" id="GMI41790.1"/>
    </source>
</evidence>
<gene>
    <name evidence="3" type="ORF">TeGR_g14127</name>
</gene>
<evidence type="ECO:0000256" key="1">
    <source>
        <dbReference type="ARBA" id="ARBA00010048"/>
    </source>
</evidence>
<dbReference type="Proteomes" id="UP001165060">
    <property type="component" value="Unassembled WGS sequence"/>
</dbReference>
<dbReference type="PANTHER" id="PTHR12409:SF0">
    <property type="entry name" value="PREFOLDIN SUBUNIT 3"/>
    <property type="match status" value="1"/>
</dbReference>